<dbReference type="PIRSF" id="PIRSF005586">
    <property type="entry name" value="RNApol_RpoM"/>
    <property type="match status" value="1"/>
</dbReference>
<feature type="domain" description="TFIIS-type" evidence="12">
    <location>
        <begin position="76"/>
        <end position="116"/>
    </location>
</feature>
<feature type="binding site" evidence="9">
    <location>
        <position position="80"/>
    </location>
    <ligand>
        <name>Zn(2+)</name>
        <dbReference type="ChEBI" id="CHEBI:29105"/>
        <label>2</label>
    </ligand>
</feature>
<dbReference type="OrthoDB" id="282270at2759"/>
<comment type="subcellular location">
    <subcellularLocation>
        <location evidence="1">Nucleus</location>
        <location evidence="1">Nucleolus</location>
    </subcellularLocation>
</comment>
<dbReference type="FunCoup" id="A0A1D2VGE2">
    <property type="interactions" value="372"/>
</dbReference>
<evidence type="ECO:0000256" key="11">
    <source>
        <dbReference type="RuleBase" id="RU003474"/>
    </source>
</evidence>
<dbReference type="SUPFAM" id="SSF57783">
    <property type="entry name" value="Zinc beta-ribbon"/>
    <property type="match status" value="2"/>
</dbReference>
<dbReference type="Proteomes" id="UP000095038">
    <property type="component" value="Unassembled WGS sequence"/>
</dbReference>
<dbReference type="GO" id="GO:0005730">
    <property type="term" value="C:nucleolus"/>
    <property type="evidence" value="ECO:0007669"/>
    <property type="project" value="UniProtKB-SubCell"/>
</dbReference>
<dbReference type="GO" id="GO:0003899">
    <property type="term" value="F:DNA-directed RNA polymerase activity"/>
    <property type="evidence" value="ECO:0007669"/>
    <property type="project" value="InterPro"/>
</dbReference>
<dbReference type="GO" id="GO:0006283">
    <property type="term" value="P:transcription-coupled nucleotide-excision repair"/>
    <property type="evidence" value="ECO:0007669"/>
    <property type="project" value="EnsemblFungi"/>
</dbReference>
<dbReference type="GO" id="GO:0008270">
    <property type="term" value="F:zinc ion binding"/>
    <property type="evidence" value="ECO:0007669"/>
    <property type="project" value="UniProtKB-KW"/>
</dbReference>
<evidence type="ECO:0000256" key="3">
    <source>
        <dbReference type="ARBA" id="ARBA00015926"/>
    </source>
</evidence>
<protein>
    <recommendedName>
        <fullName evidence="3">DNA-directed RNA polymerase II subunit RPB9</fullName>
    </recommendedName>
    <alternativeName>
        <fullName evidence="8">DNA-directed RNA polymerase II subunit 9</fullName>
    </alternativeName>
</protein>
<evidence type="ECO:0000256" key="7">
    <source>
        <dbReference type="ARBA" id="ARBA00023242"/>
    </source>
</evidence>
<dbReference type="PANTHER" id="PTHR11239">
    <property type="entry name" value="DNA-DIRECTED RNA POLYMERASE"/>
    <property type="match status" value="1"/>
</dbReference>
<keyword evidence="14" id="KW-1185">Reference proteome</keyword>
<evidence type="ECO:0000256" key="10">
    <source>
        <dbReference type="PIRSR" id="PIRSR005586-2"/>
    </source>
</evidence>
<dbReference type="Gene3D" id="2.20.25.10">
    <property type="match status" value="2"/>
</dbReference>
<proteinExistence type="inferred from homology"/>
<gene>
    <name evidence="13" type="ORF">ASCRUDRAFT_16340</name>
</gene>
<dbReference type="FunFam" id="2.20.25.10:FF:000016">
    <property type="entry name" value="DNA-directed RNA polymerase II subunit RPB9"/>
    <property type="match status" value="1"/>
</dbReference>
<dbReference type="RefSeq" id="XP_020046976.1">
    <property type="nucleotide sequence ID" value="XM_020189410.1"/>
</dbReference>
<dbReference type="PANTHER" id="PTHR11239:SF1">
    <property type="entry name" value="DNA-DIRECTED RNA POLYMERASE II SUBUNIT RPB9"/>
    <property type="match status" value="1"/>
</dbReference>
<dbReference type="InParanoid" id="A0A1D2VGE2"/>
<accession>A0A1D2VGE2</accession>
<feature type="binding site" evidence="9">
    <location>
        <position position="83"/>
    </location>
    <ligand>
        <name>Zn(2+)</name>
        <dbReference type="ChEBI" id="CHEBI:29105"/>
        <label>2</label>
    </ligand>
</feature>
<keyword evidence="11" id="KW-0240">DNA-directed RNA polymerase</keyword>
<keyword evidence="5 10" id="KW-0863">Zinc-finger</keyword>
<evidence type="ECO:0000313" key="13">
    <source>
        <dbReference type="EMBL" id="ODV60669.1"/>
    </source>
</evidence>
<feature type="binding site" evidence="9">
    <location>
        <position position="7"/>
    </location>
    <ligand>
        <name>Zn(2+)</name>
        <dbReference type="ChEBI" id="CHEBI:29105"/>
        <label>1</label>
    </ligand>
</feature>
<dbReference type="CDD" id="cd10508">
    <property type="entry name" value="Zn-ribbon_RPB9"/>
    <property type="match status" value="1"/>
</dbReference>
<feature type="binding site" evidence="9">
    <location>
        <position position="108"/>
    </location>
    <ligand>
        <name>Zn(2+)</name>
        <dbReference type="ChEBI" id="CHEBI:29105"/>
        <label>2</label>
    </ligand>
</feature>
<keyword evidence="4 9" id="KW-0479">Metal-binding</keyword>
<feature type="binding site" evidence="9">
    <location>
        <position position="34"/>
    </location>
    <ligand>
        <name>Zn(2+)</name>
        <dbReference type="ChEBI" id="CHEBI:29105"/>
        <label>1</label>
    </ligand>
</feature>
<feature type="binding site" evidence="9">
    <location>
        <position position="10"/>
    </location>
    <ligand>
        <name>Zn(2+)</name>
        <dbReference type="ChEBI" id="CHEBI:29105"/>
        <label>1</label>
    </ligand>
</feature>
<dbReference type="Pfam" id="PF02150">
    <property type="entry name" value="Zn_ribbon_RPB9"/>
    <property type="match status" value="1"/>
</dbReference>
<keyword evidence="6 9" id="KW-0862">Zinc</keyword>
<dbReference type="PROSITE" id="PS51133">
    <property type="entry name" value="ZF_TFIIS_2"/>
    <property type="match status" value="1"/>
</dbReference>
<dbReference type="InterPro" id="IPR001529">
    <property type="entry name" value="Zn_ribbon_RPB9"/>
</dbReference>
<keyword evidence="7" id="KW-0539">Nucleus</keyword>
<evidence type="ECO:0000256" key="4">
    <source>
        <dbReference type="ARBA" id="ARBA00022723"/>
    </source>
</evidence>
<feature type="zinc finger region" description="C4-type" evidence="10">
    <location>
        <begin position="7"/>
        <end position="37"/>
    </location>
</feature>
<dbReference type="InterPro" id="IPR001222">
    <property type="entry name" value="Znf_TFIIS"/>
</dbReference>
<dbReference type="InterPro" id="IPR034012">
    <property type="entry name" value="Zn_ribbon_RPB9_C"/>
</dbReference>
<dbReference type="SMART" id="SM00440">
    <property type="entry name" value="ZnF_C2C2"/>
    <property type="match status" value="1"/>
</dbReference>
<sequence>MASFKFCRNCNNLLYPKENRDIEDITARRLLYSCRNCDYTELSDNPKIYRNELITHIGETAGVVQDIGNDPTLPRSNKECPNCLNHECVFFQSQQRRKDTSMILFYVCLSCNSLFR</sequence>
<evidence type="ECO:0000259" key="12">
    <source>
        <dbReference type="PROSITE" id="PS51133"/>
    </source>
</evidence>
<dbReference type="EMBL" id="KV454481">
    <property type="protein sequence ID" value="ODV60669.1"/>
    <property type="molecule type" value="Genomic_DNA"/>
</dbReference>
<evidence type="ECO:0000256" key="1">
    <source>
        <dbReference type="ARBA" id="ARBA00004604"/>
    </source>
</evidence>
<feature type="binding site" evidence="9">
    <location>
        <position position="37"/>
    </location>
    <ligand>
        <name>Zn(2+)</name>
        <dbReference type="ChEBI" id="CHEBI:29105"/>
        <label>1</label>
    </ligand>
</feature>
<evidence type="ECO:0000313" key="14">
    <source>
        <dbReference type="Proteomes" id="UP000095038"/>
    </source>
</evidence>
<evidence type="ECO:0000256" key="2">
    <source>
        <dbReference type="ARBA" id="ARBA00011730"/>
    </source>
</evidence>
<dbReference type="PROSITE" id="PS00466">
    <property type="entry name" value="ZF_TFIIS_1"/>
    <property type="match status" value="1"/>
</dbReference>
<dbReference type="GO" id="GO:0005665">
    <property type="term" value="C:RNA polymerase II, core complex"/>
    <property type="evidence" value="ECO:0007669"/>
    <property type="project" value="EnsemblFungi"/>
</dbReference>
<dbReference type="AlphaFoldDB" id="A0A1D2VGE2"/>
<evidence type="ECO:0000256" key="5">
    <source>
        <dbReference type="ARBA" id="ARBA00022771"/>
    </source>
</evidence>
<keyword evidence="11" id="KW-0804">Transcription</keyword>
<reference evidence="14" key="1">
    <citation type="submission" date="2016-05" db="EMBL/GenBank/DDBJ databases">
        <title>Comparative genomics of biotechnologically important yeasts.</title>
        <authorList>
            <consortium name="DOE Joint Genome Institute"/>
            <person name="Riley R."/>
            <person name="Haridas S."/>
            <person name="Wolfe K.H."/>
            <person name="Lopes M.R."/>
            <person name="Hittinger C.T."/>
            <person name="Goker M."/>
            <person name="Salamov A."/>
            <person name="Wisecaver J."/>
            <person name="Long T.M."/>
            <person name="Aerts A.L."/>
            <person name="Barry K."/>
            <person name="Choi C."/>
            <person name="Clum A."/>
            <person name="Coughlan A.Y."/>
            <person name="Deshpande S."/>
            <person name="Douglass A.P."/>
            <person name="Hanson S.J."/>
            <person name="Klenk H.-P."/>
            <person name="Labutti K."/>
            <person name="Lapidus A."/>
            <person name="Lindquist E."/>
            <person name="Lipzen A."/>
            <person name="Meier-Kolthoff J.P."/>
            <person name="Ohm R.A."/>
            <person name="Otillar R.P."/>
            <person name="Pangilinan J."/>
            <person name="Peng Y."/>
            <person name="Rokas A."/>
            <person name="Rosa C.A."/>
            <person name="Scheuner C."/>
            <person name="Sibirny A.A."/>
            <person name="Slot J.C."/>
            <person name="Stielow J.B."/>
            <person name="Sun H."/>
            <person name="Kurtzman C.P."/>
            <person name="Blackwell M."/>
            <person name="Grigoriev I.V."/>
            <person name="Jeffries T.W."/>
        </authorList>
    </citation>
    <scope>NUCLEOTIDE SEQUENCE [LARGE SCALE GENOMIC DNA]</scope>
    <source>
        <strain evidence="14">DSM 1968</strain>
    </source>
</reference>
<dbReference type="GO" id="GO:0006367">
    <property type="term" value="P:transcription initiation at RNA polymerase II promoter"/>
    <property type="evidence" value="ECO:0007669"/>
    <property type="project" value="EnsemblFungi"/>
</dbReference>
<comment type="subunit">
    <text evidence="2">Component of the RNA polymerase II (Pol II) complex consisting of 12 subunits.</text>
</comment>
<evidence type="ECO:0000256" key="9">
    <source>
        <dbReference type="PIRSR" id="PIRSR005586-1"/>
    </source>
</evidence>
<dbReference type="GO" id="GO:0003676">
    <property type="term" value="F:nucleic acid binding"/>
    <property type="evidence" value="ECO:0007669"/>
    <property type="project" value="InterPro"/>
</dbReference>
<evidence type="ECO:0000256" key="8">
    <source>
        <dbReference type="ARBA" id="ARBA00042129"/>
    </source>
</evidence>
<dbReference type="GO" id="GO:0001193">
    <property type="term" value="P:maintenance of transcriptional fidelity during transcription elongation by RNA polymerase II"/>
    <property type="evidence" value="ECO:0007669"/>
    <property type="project" value="EnsemblFungi"/>
</dbReference>
<dbReference type="InterPro" id="IPR012164">
    <property type="entry name" value="Rpa12/Rpb9/Rpc10/TFS"/>
</dbReference>
<dbReference type="STRING" id="1344418.A0A1D2VGE2"/>
<dbReference type="Pfam" id="PF01096">
    <property type="entry name" value="Zn_ribbon_TFIIS"/>
    <property type="match status" value="1"/>
</dbReference>
<name>A0A1D2VGE2_9ASCO</name>
<comment type="similarity">
    <text evidence="11">Belongs to the archaeal rpoM/eukaryotic RPA12/RPB9/RPC11 RNA polymerase family.</text>
</comment>
<feature type="non-terminal residue" evidence="13">
    <location>
        <position position="116"/>
    </location>
</feature>
<feature type="binding site" evidence="9">
    <location>
        <position position="111"/>
    </location>
    <ligand>
        <name>Zn(2+)</name>
        <dbReference type="ChEBI" id="CHEBI:29105"/>
        <label>2</label>
    </ligand>
</feature>
<dbReference type="GeneID" id="30963046"/>
<dbReference type="GO" id="GO:0003968">
    <property type="term" value="F:RNA-directed RNA polymerase activity"/>
    <property type="evidence" value="ECO:0007669"/>
    <property type="project" value="EnsemblFungi"/>
</dbReference>
<evidence type="ECO:0000256" key="6">
    <source>
        <dbReference type="ARBA" id="ARBA00022833"/>
    </source>
</evidence>
<organism evidence="13 14">
    <name type="scientific">Ascoidea rubescens DSM 1968</name>
    <dbReference type="NCBI Taxonomy" id="1344418"/>
    <lineage>
        <taxon>Eukaryota</taxon>
        <taxon>Fungi</taxon>
        <taxon>Dikarya</taxon>
        <taxon>Ascomycota</taxon>
        <taxon>Saccharomycotina</taxon>
        <taxon>Saccharomycetes</taxon>
        <taxon>Ascoideaceae</taxon>
        <taxon>Ascoidea</taxon>
    </lineage>
</organism>
<dbReference type="SMART" id="SM00661">
    <property type="entry name" value="RPOL9"/>
    <property type="match status" value="1"/>
</dbReference>